<protein>
    <recommendedName>
        <fullName evidence="2">peptidylprolyl isomerase</fullName>
        <ecNumber evidence="2">5.2.1.8</ecNumber>
    </recommendedName>
</protein>
<dbReference type="GO" id="GO:0003755">
    <property type="term" value="F:peptidyl-prolyl cis-trans isomerase activity"/>
    <property type="evidence" value="ECO:0007669"/>
    <property type="project" value="UniProtKB-KW"/>
</dbReference>
<dbReference type="EC" id="5.2.1.8" evidence="2"/>
<dbReference type="Proteomes" id="UP000005222">
    <property type="component" value="Chromosome A"/>
</dbReference>
<evidence type="ECO:0000256" key="2">
    <source>
        <dbReference type="ARBA" id="ARBA00013194"/>
    </source>
</evidence>
<dbReference type="HOGENOM" id="CLU_012062_31_0_1"/>
<dbReference type="Gene3D" id="2.130.10.10">
    <property type="entry name" value="YVTN repeat-like/Quinoprotein amine dehydrogenase"/>
    <property type="match status" value="1"/>
</dbReference>
<sequence length="617" mass="69757">MKEELATKRKLEDDQESSSEESSDDDIVGPSISDLLPKAVSKSSETKRPKIEQEHHVEIDLPFDKDYTYSYVLNERITALAQTTGDEFLLITGSQNGIVQFWRRKEKSDNSKETSKRSGTNQETGVIEIVSEIRAHPGKEISLLLLDSVTSKLASIAKDDKSCNIYDINTLDMIQRIPLKFTPDTSHFNLGCWFTRDMNSYLVLSEKDTCTIHIINPEDEEEQITKQIHKQPTSIILPNAQHDCIVSFDKRGMIEYWNPFTDEHPPRLKFRYKTETDLMTFVKQRTPVDTAVLDPSGSRLAAYSSKSHSVKIFDFATGKLENNLILEKSEITDDRNCPTTMVYDSSKKLIYLSYGNYISVLDTKSGSSVLKLGESCIPRDQPISRFEISKEFSFKRFDIDMVVSKNEILESELEKESTLFAITSDGHNLMSFDRADPKLTTVDLQSKTWTRQKTKTVQASYPVVVLHTSLGDIKVKLFNDAAPKAAENFITLCKRNFYDNITFHRVIKDFMIQSGDPLGDGTGGISAWNNHFEDEFSPSLNHSRPYMLSMANSGPNTNGSQFFITTTSTPWLDNKHTVFGEVVDGQDTVKAIEGAETDRNDKPVNQIIILSTSIESE</sequence>
<organism evidence="9 10">
    <name type="scientific">Pichia sorbitophila (strain ATCC MYA-4447 / BCRC 22081 / CBS 7064 / NBRC 10061 / NRRL Y-12695)</name>
    <name type="common">Hybrid yeast</name>
    <dbReference type="NCBI Taxonomy" id="559304"/>
    <lineage>
        <taxon>Eukaryota</taxon>
        <taxon>Fungi</taxon>
        <taxon>Dikarya</taxon>
        <taxon>Ascomycota</taxon>
        <taxon>Saccharomycotina</taxon>
        <taxon>Pichiomycetes</taxon>
        <taxon>Debaryomycetaceae</taxon>
        <taxon>Millerozyma</taxon>
    </lineage>
</organism>
<dbReference type="InterPro" id="IPR002130">
    <property type="entry name" value="Cyclophilin-type_PPIase_dom"/>
</dbReference>
<dbReference type="eggNOG" id="KOG0882">
    <property type="taxonomic scope" value="Eukaryota"/>
</dbReference>
<reference evidence="9 10" key="1">
    <citation type="journal article" date="2012" name="G3 (Bethesda)">
        <title>Pichia sorbitophila, an interspecies yeast hybrid reveals early steps of genome resolution following polyploidization.</title>
        <authorList>
            <person name="Leh Louis V."/>
            <person name="Despons L."/>
            <person name="Friedrich A."/>
            <person name="Martin T."/>
            <person name="Durrens P."/>
            <person name="Casaregola S."/>
            <person name="Neuveglise C."/>
            <person name="Fairhead C."/>
            <person name="Marck C."/>
            <person name="Cruz J.A."/>
            <person name="Straub M.L."/>
            <person name="Kugler V."/>
            <person name="Sacerdot C."/>
            <person name="Uzunov Z."/>
            <person name="Thierry A."/>
            <person name="Weiss S."/>
            <person name="Bleykasten C."/>
            <person name="De Montigny J."/>
            <person name="Jacques N."/>
            <person name="Jung P."/>
            <person name="Lemaire M."/>
            <person name="Mallet S."/>
            <person name="Morel G."/>
            <person name="Richard G.F."/>
            <person name="Sarkar A."/>
            <person name="Savel G."/>
            <person name="Schacherer J."/>
            <person name="Seret M.L."/>
            <person name="Talla E."/>
            <person name="Samson G."/>
            <person name="Jubin C."/>
            <person name="Poulain J."/>
            <person name="Vacherie B."/>
            <person name="Barbe V."/>
            <person name="Pelletier E."/>
            <person name="Sherman D.J."/>
            <person name="Westhof E."/>
            <person name="Weissenbach J."/>
            <person name="Baret P.V."/>
            <person name="Wincker P."/>
            <person name="Gaillardin C."/>
            <person name="Dujon B."/>
            <person name="Souciet J.L."/>
        </authorList>
    </citation>
    <scope>NUCLEOTIDE SEQUENCE [LARGE SCALE GENOMIC DNA]</scope>
    <source>
        <strain evidence="10">ATCC MYA-4447 / BCRC 22081 / CBS 7064 / NBRC 10061 / NRRL Y-12695</strain>
    </source>
</reference>
<feature type="compositionally biased region" description="Basic and acidic residues" evidence="7">
    <location>
        <begin position="44"/>
        <end position="53"/>
    </location>
</feature>
<evidence type="ECO:0000256" key="7">
    <source>
        <dbReference type="SAM" id="MobiDB-lite"/>
    </source>
</evidence>
<evidence type="ECO:0000313" key="10">
    <source>
        <dbReference type="Proteomes" id="UP000005222"/>
    </source>
</evidence>
<feature type="compositionally biased region" description="Acidic residues" evidence="7">
    <location>
        <begin position="13"/>
        <end position="27"/>
    </location>
</feature>
<evidence type="ECO:0000259" key="8">
    <source>
        <dbReference type="PROSITE" id="PS50072"/>
    </source>
</evidence>
<dbReference type="InterPro" id="IPR015943">
    <property type="entry name" value="WD40/YVTN_repeat-like_dom_sf"/>
</dbReference>
<keyword evidence="4" id="KW-0677">Repeat</keyword>
<dbReference type="STRING" id="559304.G8YV42"/>
<dbReference type="PANTHER" id="PTHR45625:SF4">
    <property type="entry name" value="PEPTIDYLPROLYL ISOMERASE DOMAIN AND WD REPEAT-CONTAINING PROTEIN 1"/>
    <property type="match status" value="1"/>
</dbReference>
<feature type="region of interest" description="Disordered" evidence="7">
    <location>
        <begin position="1"/>
        <end position="53"/>
    </location>
</feature>
<dbReference type="InterPro" id="IPR029000">
    <property type="entry name" value="Cyclophilin-like_dom_sf"/>
</dbReference>
<dbReference type="Gene3D" id="2.40.100.10">
    <property type="entry name" value="Cyclophilin-like"/>
    <property type="match status" value="1"/>
</dbReference>
<dbReference type="OMA" id="GMVEYWR"/>
<dbReference type="InterPro" id="IPR044666">
    <property type="entry name" value="Cyclophilin_A-like"/>
</dbReference>
<feature type="compositionally biased region" description="Basic and acidic residues" evidence="7">
    <location>
        <begin position="106"/>
        <end position="116"/>
    </location>
</feature>
<name>G8YV42_PICSO</name>
<keyword evidence="5" id="KW-0697">Rotamase</keyword>
<dbReference type="InterPro" id="IPR036322">
    <property type="entry name" value="WD40_repeat_dom_sf"/>
</dbReference>
<dbReference type="EMBL" id="FO082059">
    <property type="protein sequence ID" value="CCE72725.1"/>
    <property type="molecule type" value="Genomic_DNA"/>
</dbReference>
<evidence type="ECO:0000256" key="1">
    <source>
        <dbReference type="ARBA" id="ARBA00000971"/>
    </source>
</evidence>
<dbReference type="OrthoDB" id="271386at2759"/>
<keyword evidence="6" id="KW-0413">Isomerase</keyword>
<keyword evidence="10" id="KW-1185">Reference proteome</keyword>
<keyword evidence="3" id="KW-0853">WD repeat</keyword>
<feature type="region of interest" description="Disordered" evidence="7">
    <location>
        <begin position="103"/>
        <end position="123"/>
    </location>
</feature>
<feature type="compositionally biased region" description="Basic and acidic residues" evidence="7">
    <location>
        <begin position="1"/>
        <end position="12"/>
    </location>
</feature>
<evidence type="ECO:0000313" key="9">
    <source>
        <dbReference type="EMBL" id="CCE72725.1"/>
    </source>
</evidence>
<evidence type="ECO:0000256" key="5">
    <source>
        <dbReference type="ARBA" id="ARBA00023110"/>
    </source>
</evidence>
<dbReference type="InParanoid" id="G8YV42"/>
<dbReference type="SUPFAM" id="SSF50891">
    <property type="entry name" value="Cyclophilin-like"/>
    <property type="match status" value="1"/>
</dbReference>
<dbReference type="Pfam" id="PF00160">
    <property type="entry name" value="Pro_isomerase"/>
    <property type="match status" value="1"/>
</dbReference>
<evidence type="ECO:0000256" key="3">
    <source>
        <dbReference type="ARBA" id="ARBA00022574"/>
    </source>
</evidence>
<dbReference type="GO" id="GO:0005634">
    <property type="term" value="C:nucleus"/>
    <property type="evidence" value="ECO:0007669"/>
    <property type="project" value="UniProtKB-ARBA"/>
</dbReference>
<dbReference type="PROSITE" id="PS50072">
    <property type="entry name" value="CSA_PPIASE_2"/>
    <property type="match status" value="1"/>
</dbReference>
<feature type="domain" description="PPIase cyclophilin-type" evidence="8">
    <location>
        <begin position="460"/>
        <end position="614"/>
    </location>
</feature>
<gene>
    <name evidence="9" type="primary">Piso0_000317</name>
    <name evidence="9" type="ORF">GNLVRS01_PISO0A06688g</name>
</gene>
<accession>G8YV42</accession>
<dbReference type="AlphaFoldDB" id="G8YV42"/>
<dbReference type="PRINTS" id="PR00153">
    <property type="entry name" value="CSAPPISMRASE"/>
</dbReference>
<dbReference type="PANTHER" id="PTHR45625">
    <property type="entry name" value="PEPTIDYL-PROLYL CIS-TRANS ISOMERASE-RELATED"/>
    <property type="match status" value="1"/>
</dbReference>
<dbReference type="SUPFAM" id="SSF50978">
    <property type="entry name" value="WD40 repeat-like"/>
    <property type="match status" value="1"/>
</dbReference>
<comment type="catalytic activity">
    <reaction evidence="1">
        <text>[protein]-peptidylproline (omega=180) = [protein]-peptidylproline (omega=0)</text>
        <dbReference type="Rhea" id="RHEA:16237"/>
        <dbReference type="Rhea" id="RHEA-COMP:10747"/>
        <dbReference type="Rhea" id="RHEA-COMP:10748"/>
        <dbReference type="ChEBI" id="CHEBI:83833"/>
        <dbReference type="ChEBI" id="CHEBI:83834"/>
        <dbReference type="EC" id="5.2.1.8"/>
    </reaction>
</comment>
<proteinExistence type="predicted"/>
<dbReference type="FunFam" id="2.40.100.10:FF:000003">
    <property type="entry name" value="Peptidylprolyl isomerase domain and WD repeat-containing 1"/>
    <property type="match status" value="1"/>
</dbReference>
<evidence type="ECO:0000256" key="6">
    <source>
        <dbReference type="ARBA" id="ARBA00023235"/>
    </source>
</evidence>
<evidence type="ECO:0000256" key="4">
    <source>
        <dbReference type="ARBA" id="ARBA00022737"/>
    </source>
</evidence>